<evidence type="ECO:0000313" key="3">
    <source>
        <dbReference type="Proteomes" id="UP001432322"/>
    </source>
</evidence>
<feature type="compositionally biased region" description="Low complexity" evidence="1">
    <location>
        <begin position="36"/>
        <end position="55"/>
    </location>
</feature>
<accession>A0AAV5W665</accession>
<dbReference type="InterPro" id="IPR009667">
    <property type="entry name" value="DUF1258"/>
</dbReference>
<name>A0AAV5W665_9BILA</name>
<dbReference type="EMBL" id="BTSY01000005">
    <property type="protein sequence ID" value="GMT27454.1"/>
    <property type="molecule type" value="Genomic_DNA"/>
</dbReference>
<reference evidence="2" key="1">
    <citation type="submission" date="2023-10" db="EMBL/GenBank/DDBJ databases">
        <title>Genome assembly of Pristionchus species.</title>
        <authorList>
            <person name="Yoshida K."/>
            <person name="Sommer R.J."/>
        </authorList>
    </citation>
    <scope>NUCLEOTIDE SEQUENCE</scope>
    <source>
        <strain evidence="2">RS5133</strain>
    </source>
</reference>
<dbReference type="AlphaFoldDB" id="A0AAV5W665"/>
<organism evidence="2 3">
    <name type="scientific">Pristionchus fissidentatus</name>
    <dbReference type="NCBI Taxonomy" id="1538716"/>
    <lineage>
        <taxon>Eukaryota</taxon>
        <taxon>Metazoa</taxon>
        <taxon>Ecdysozoa</taxon>
        <taxon>Nematoda</taxon>
        <taxon>Chromadorea</taxon>
        <taxon>Rhabditida</taxon>
        <taxon>Rhabditina</taxon>
        <taxon>Diplogasteromorpha</taxon>
        <taxon>Diplogasteroidea</taxon>
        <taxon>Neodiplogasteridae</taxon>
        <taxon>Pristionchus</taxon>
    </lineage>
</organism>
<keyword evidence="3" id="KW-1185">Reference proteome</keyword>
<comment type="caution">
    <text evidence="2">The sequence shown here is derived from an EMBL/GenBank/DDBJ whole genome shotgun (WGS) entry which is preliminary data.</text>
</comment>
<protein>
    <submittedName>
        <fullName evidence="2">Uncharacterized protein</fullName>
    </submittedName>
</protein>
<dbReference type="Proteomes" id="UP001432322">
    <property type="component" value="Unassembled WGS sequence"/>
</dbReference>
<evidence type="ECO:0000313" key="2">
    <source>
        <dbReference type="EMBL" id="GMT27454.1"/>
    </source>
</evidence>
<feature type="region of interest" description="Disordered" evidence="1">
    <location>
        <begin position="24"/>
        <end position="77"/>
    </location>
</feature>
<evidence type="ECO:0000256" key="1">
    <source>
        <dbReference type="SAM" id="MobiDB-lite"/>
    </source>
</evidence>
<feature type="non-terminal residue" evidence="2">
    <location>
        <position position="707"/>
    </location>
</feature>
<sequence>MTRKRATRASRRLLLADQAAAVVENDSEWIDEDDSSSSSSPDSSSSSPSSSTEGHSSSEECDQGSGEVSEDVDPNIMETDEREKTEIRKLSSSNLLHLHFLLKNGLSRRAIRSYCSLNVREGTGQIQSIFDSASASVSRRSVCGNCAADAVEKYMHIDRNSLIRNSLTMIELSSRIRTEVEEYQFINVRDDLSRGISTETPLDASIFRRKFLELCKLHPNTRIVPFQFNTDGVELASKRSSSCWTFSLAFLHMKHTLRIRNSASFIAAVWVGRAKPSTSVCDRVLSWMDGEFSMLRVSQIHPVIIDACCDDPAKRMVFGMRGLSSKGSCFECISEDTIVKSSMGRGRHLCTNDEVRYLMERGEGGYKCPTVASIMLRPEETSLEWLHLGNEGVVKIILKAALPFLFSKGKERVGWNSGISSLDFERIVKRVQRPSSVPKFLSNLSKSFGRDKEMIFCLVVPCLIYDKSYCDPAVAALMLSVVFVVHAMKCTRFNEYRVLIPEIIEFTGKYILDIDSSLFRSSKIHSFFFHLSNQLDLFGPLSLIDASVYESQFQEFTDRVPDHVTCSLGPTLLARFGLWQEVNSEIGRRSQKEQLVSEYSLRENVGRIVREWTGEKTRDRLIHKGAIITTSTTEVGCSIDSTISYRSGHSGHVNFAKVIKIESVNSEITLIAHPFLAHNDVFGELSSALSKITTPDLSNINSIIRKI</sequence>
<dbReference type="Pfam" id="PF06869">
    <property type="entry name" value="DUF1258"/>
    <property type="match status" value="1"/>
</dbReference>
<gene>
    <name evidence="2" type="ORF">PFISCL1PPCAC_18751</name>
</gene>
<proteinExistence type="predicted"/>
<feature type="compositionally biased region" description="Acidic residues" evidence="1">
    <location>
        <begin position="25"/>
        <end position="35"/>
    </location>
</feature>